<sequence>RKIYGINLYPGGSSQKPCPGAGPSTEQEDGDMTTCISSFRSNFQLMLKVSTANFDKPLNFAVFRSLQFASFKIPDAEIFMSRFLKDLETKVRHQNRIPSCCHRNGPRCAAH</sequence>
<evidence type="ECO:0000313" key="3">
    <source>
        <dbReference type="Proteomes" id="UP000037035"/>
    </source>
</evidence>
<evidence type="ECO:0000313" key="2">
    <source>
        <dbReference type="EMBL" id="KNZ47099.1"/>
    </source>
</evidence>
<feature type="region of interest" description="Disordered" evidence="1">
    <location>
        <begin position="9"/>
        <end position="30"/>
    </location>
</feature>
<organism evidence="2 3">
    <name type="scientific">Puccinia sorghi</name>
    <dbReference type="NCBI Taxonomy" id="27349"/>
    <lineage>
        <taxon>Eukaryota</taxon>
        <taxon>Fungi</taxon>
        <taxon>Dikarya</taxon>
        <taxon>Basidiomycota</taxon>
        <taxon>Pucciniomycotina</taxon>
        <taxon>Pucciniomycetes</taxon>
        <taxon>Pucciniales</taxon>
        <taxon>Pucciniaceae</taxon>
        <taxon>Puccinia</taxon>
    </lineage>
</organism>
<dbReference type="Proteomes" id="UP000037035">
    <property type="component" value="Unassembled WGS sequence"/>
</dbReference>
<protein>
    <submittedName>
        <fullName evidence="2">Uncharacterized protein</fullName>
    </submittedName>
</protein>
<comment type="caution">
    <text evidence="2">The sequence shown here is derived from an EMBL/GenBank/DDBJ whole genome shotgun (WGS) entry which is preliminary data.</text>
</comment>
<evidence type="ECO:0000256" key="1">
    <source>
        <dbReference type="SAM" id="MobiDB-lite"/>
    </source>
</evidence>
<gene>
    <name evidence="2" type="ORF">VP01_6686g1</name>
</gene>
<name>A0A0L6UEW9_9BASI</name>
<feature type="non-terminal residue" evidence="2">
    <location>
        <position position="1"/>
    </location>
</feature>
<dbReference type="VEuPathDB" id="FungiDB:VP01_6686g1"/>
<proteinExistence type="predicted"/>
<accession>A0A0L6UEW9</accession>
<reference evidence="2 3" key="1">
    <citation type="submission" date="2015-08" db="EMBL/GenBank/DDBJ databases">
        <title>Next Generation Sequencing and Analysis of the Genome of Puccinia sorghi L Schw, the Causal Agent of Maize Common Rust.</title>
        <authorList>
            <person name="Rochi L."/>
            <person name="Burguener G."/>
            <person name="Darino M."/>
            <person name="Turjanski A."/>
            <person name="Kreff E."/>
            <person name="Dieguez M.J."/>
            <person name="Sacco F."/>
        </authorList>
    </citation>
    <scope>NUCLEOTIDE SEQUENCE [LARGE SCALE GENOMIC DNA]</scope>
    <source>
        <strain evidence="2 3">RO10H11247</strain>
    </source>
</reference>
<keyword evidence="3" id="KW-1185">Reference proteome</keyword>
<dbReference type="AlphaFoldDB" id="A0A0L6UEW9"/>
<dbReference type="EMBL" id="LAVV01012035">
    <property type="protein sequence ID" value="KNZ47099.1"/>
    <property type="molecule type" value="Genomic_DNA"/>
</dbReference>